<keyword evidence="2" id="KW-1185">Reference proteome</keyword>
<dbReference type="KEGG" id="ahel:Q31a_43860"/>
<dbReference type="AlphaFoldDB" id="A0A518GBM4"/>
<reference evidence="1 2" key="1">
    <citation type="submission" date="2019-02" db="EMBL/GenBank/DDBJ databases">
        <title>Deep-cultivation of Planctomycetes and their phenomic and genomic characterization uncovers novel biology.</title>
        <authorList>
            <person name="Wiegand S."/>
            <person name="Jogler M."/>
            <person name="Boedeker C."/>
            <person name="Pinto D."/>
            <person name="Vollmers J."/>
            <person name="Rivas-Marin E."/>
            <person name="Kohn T."/>
            <person name="Peeters S.H."/>
            <person name="Heuer A."/>
            <person name="Rast P."/>
            <person name="Oberbeckmann S."/>
            <person name="Bunk B."/>
            <person name="Jeske O."/>
            <person name="Meyerdierks A."/>
            <person name="Storesund J.E."/>
            <person name="Kallscheuer N."/>
            <person name="Luecker S."/>
            <person name="Lage O.M."/>
            <person name="Pohl T."/>
            <person name="Merkel B.J."/>
            <person name="Hornburger P."/>
            <person name="Mueller R.-W."/>
            <person name="Bruemmer F."/>
            <person name="Labrenz M."/>
            <person name="Spormann A.M."/>
            <person name="Op den Camp H."/>
            <person name="Overmann J."/>
            <person name="Amann R."/>
            <person name="Jetten M.S.M."/>
            <person name="Mascher T."/>
            <person name="Medema M.H."/>
            <person name="Devos D.P."/>
            <person name="Kaster A.-K."/>
            <person name="Ovreas L."/>
            <person name="Rohde M."/>
            <person name="Galperin M.Y."/>
            <person name="Jogler C."/>
        </authorList>
    </citation>
    <scope>NUCLEOTIDE SEQUENCE [LARGE SCALE GENOMIC DNA]</scope>
    <source>
        <strain evidence="1 2">Q31a</strain>
    </source>
</reference>
<proteinExistence type="predicted"/>
<accession>A0A518GBM4</accession>
<name>A0A518GBM4_9BACT</name>
<dbReference type="Proteomes" id="UP000318017">
    <property type="component" value="Chromosome"/>
</dbReference>
<dbReference type="EMBL" id="CP036298">
    <property type="protein sequence ID" value="QDV26016.1"/>
    <property type="molecule type" value="Genomic_DNA"/>
</dbReference>
<evidence type="ECO:0000313" key="1">
    <source>
        <dbReference type="EMBL" id="QDV26016.1"/>
    </source>
</evidence>
<evidence type="ECO:0000313" key="2">
    <source>
        <dbReference type="Proteomes" id="UP000318017"/>
    </source>
</evidence>
<protein>
    <submittedName>
        <fullName evidence="1">Uncharacterized protein</fullName>
    </submittedName>
</protein>
<gene>
    <name evidence="1" type="ORF">Q31a_43860</name>
</gene>
<organism evidence="1 2">
    <name type="scientific">Aureliella helgolandensis</name>
    <dbReference type="NCBI Taxonomy" id="2527968"/>
    <lineage>
        <taxon>Bacteria</taxon>
        <taxon>Pseudomonadati</taxon>
        <taxon>Planctomycetota</taxon>
        <taxon>Planctomycetia</taxon>
        <taxon>Pirellulales</taxon>
        <taxon>Pirellulaceae</taxon>
        <taxon>Aureliella</taxon>
    </lineage>
</organism>
<sequence length="78" mass="8772">MVVAVQNACLRILNACFTTDENRLVFDGQFDRSIHSSNEVFSPCLLIALSEEHGQGHYEHHAVFDNRDDGHRQVECGA</sequence>